<evidence type="ECO:0000313" key="2">
    <source>
        <dbReference type="Proteomes" id="UP000003527"/>
    </source>
</evidence>
<comment type="caution">
    <text evidence="1">The sequence shown here is derived from an EMBL/GenBank/DDBJ whole genome shotgun (WGS) entry which is preliminary data.</text>
</comment>
<evidence type="ECO:0008006" key="3">
    <source>
        <dbReference type="Google" id="ProtNLM"/>
    </source>
</evidence>
<keyword evidence="2" id="KW-1185">Reference proteome</keyword>
<dbReference type="Proteomes" id="UP000003527">
    <property type="component" value="Unassembled WGS sequence"/>
</dbReference>
<accession>G9WV79</accession>
<name>G9WV79_9FIRM</name>
<reference evidence="1 2" key="1">
    <citation type="submission" date="2011-08" db="EMBL/GenBank/DDBJ databases">
        <title>The Genome Sequence of Oribacterium sp. ACB7.</title>
        <authorList>
            <consortium name="The Broad Institute Genome Sequencing Platform"/>
            <person name="Earl A."/>
            <person name="Ward D."/>
            <person name="Feldgarden M."/>
            <person name="Gevers D."/>
            <person name="Sizova M."/>
            <person name="Hazen A."/>
            <person name="Epstein S."/>
            <person name="Young S.K."/>
            <person name="Zeng Q."/>
            <person name="Gargeya S."/>
            <person name="Fitzgerald M."/>
            <person name="Haas B."/>
            <person name="Abouelleil A."/>
            <person name="Alvarado L."/>
            <person name="Arachchi H.M."/>
            <person name="Berlin A."/>
            <person name="Brown A."/>
            <person name="Chapman S.B."/>
            <person name="Chen Z."/>
            <person name="Dunbar C."/>
            <person name="Freedman E."/>
            <person name="Gearin G."/>
            <person name="Gellesch M."/>
            <person name="Goldberg J."/>
            <person name="Griggs A."/>
            <person name="Gujja S."/>
            <person name="Heiman D."/>
            <person name="Howarth C."/>
            <person name="Larson L."/>
            <person name="Lui A."/>
            <person name="MacDonald P.J.P."/>
            <person name="Montmayeur A."/>
            <person name="Murphy C."/>
            <person name="Neiman D."/>
            <person name="Pearson M."/>
            <person name="Priest M."/>
            <person name="Roberts A."/>
            <person name="Saif S."/>
            <person name="Shea T."/>
            <person name="Shenoy N."/>
            <person name="Sisk P."/>
            <person name="Stolte C."/>
            <person name="Sykes S."/>
            <person name="Wortman J."/>
            <person name="Nusbaum C."/>
            <person name="Birren B."/>
        </authorList>
    </citation>
    <scope>NUCLEOTIDE SEQUENCE [LARGE SCALE GENOMIC DNA]</scope>
    <source>
        <strain evidence="1 2">ACB7</strain>
    </source>
</reference>
<proteinExistence type="predicted"/>
<gene>
    <name evidence="1" type="ORF">HMPREF9624_00813</name>
</gene>
<dbReference type="AlphaFoldDB" id="G9WV79"/>
<dbReference type="HOGENOM" id="CLU_278944_0_0_9"/>
<dbReference type="RefSeq" id="WP_009536656.1">
    <property type="nucleotide sequence ID" value="NZ_JH414504.1"/>
</dbReference>
<evidence type="ECO:0000313" key="1">
    <source>
        <dbReference type="EMBL" id="EHL11480.1"/>
    </source>
</evidence>
<organism evidence="1 2">
    <name type="scientific">Oribacterium asaccharolyticum ACB7</name>
    <dbReference type="NCBI Taxonomy" id="796944"/>
    <lineage>
        <taxon>Bacteria</taxon>
        <taxon>Bacillati</taxon>
        <taxon>Bacillota</taxon>
        <taxon>Clostridia</taxon>
        <taxon>Lachnospirales</taxon>
        <taxon>Lachnospiraceae</taxon>
        <taxon>Oribacterium</taxon>
    </lineage>
</organism>
<dbReference type="PATRIC" id="fig|796944.3.peg.1538"/>
<protein>
    <recommendedName>
        <fullName evidence="3">PRTRC system protein E</fullName>
    </recommendedName>
</protein>
<sequence length="966" mass="109694">MPATGPFPELLFFGVENHLLRKEAAKEYIFDALYIAKRPGDRKAWVELLDKLGCAEKDFLDRAENLISLLGLGESPLIERFAPVLIENISEELLYPVLISCTSAKVKKTKKMLLHSALKREKPKSANDFAEWLSLYLQDEDKSIAGLAEKLALSWGIALEQEESTKELRGLWRESPKLWEVPRFSLGEETAESLTDMVALLSDRKECVEDLLFEQFLALANHIAYKNPEEAKMSLLGIPNSDSGILWTLGRWARGIEMRPVEESRQRFWQGEKEIVKIEYRELLTMRRELLFRTMGQWPCLLSTPSFEDLSISIEDFLERLSLYRAEKFSYVMEPDLQLALTRLDTETFSQEDRSGYTDKLKEIDLKVQLPSGEFLQDEEGKDILMGELIAAYLHHPYVEPVFFPGETPFWNVELKMPESLKALPYRLSYSHNALFSIFPNWGDYSLTAVHRDFEVYHGQGIILRQLARRRKPLSKGALMNWITVFGRLSDENAEDALKANREAWERGLLLPGLADISYLDWSGGELSNLANLSVAMDFMANERMLSLVWKVACDTVDQSLKMPRILAGTAEIVKFLRDYLDEVILAVEKKLAPKEALEMKSIRILAEKSGSSKAVSYAKEILEKLVFIETEQIQSAKNAGLRENSSRKDNVALNEDISLINDRGLRENQGNIKNTSKSNIIASVETPAPADFEKVWLPLPEGKELIEDHVTFRVKAIELRKNEKVFQFDLDLPEDSDCSYQVVIAGWLYALAHERQVSASKIDRNGELIEEENLAWLHYDSAQKKIVVSKFRNWRGGNKSPLEGEATPYSKLFLSFAVALLAQDGESIYGAKSLFKELVQSGTLSLKTLREITRLLLSYEEISPAKLVRIVEKEGEVLSICWGMLWECIKDAGVKTAETGKPPVWINRILDLCIYYGAYLREAAKRGSISKEDALWPGLLEMANCGAKSTAVKKARELFEILGIA</sequence>
<dbReference type="EMBL" id="AFZD01000017">
    <property type="protein sequence ID" value="EHL11480.1"/>
    <property type="molecule type" value="Genomic_DNA"/>
</dbReference>